<evidence type="ECO:0000313" key="3">
    <source>
        <dbReference type="Proteomes" id="UP000012101"/>
    </source>
</evidence>
<name>M6FT82_9LEPT</name>
<feature type="region of interest" description="Disordered" evidence="1">
    <location>
        <begin position="314"/>
        <end position="407"/>
    </location>
</feature>
<feature type="region of interest" description="Disordered" evidence="1">
    <location>
        <begin position="425"/>
        <end position="448"/>
    </location>
</feature>
<dbReference type="AlphaFoldDB" id="M6FT82"/>
<reference evidence="2 3" key="1">
    <citation type="submission" date="2013-01" db="EMBL/GenBank/DDBJ databases">
        <authorList>
            <person name="Harkins D.M."/>
            <person name="Durkin A.S."/>
            <person name="Brinkac L.M."/>
            <person name="Haft D.H."/>
            <person name="Selengut J.D."/>
            <person name="Sanka R."/>
            <person name="DePew J."/>
            <person name="Purushe J."/>
            <person name="Hospenthal D.R."/>
            <person name="Murray C.K."/>
            <person name="Pimentel G."/>
            <person name="Wasfy M."/>
            <person name="Vinetz J.M."/>
            <person name="Sutton G.G."/>
            <person name="Nierman W.C."/>
            <person name="Fouts D.E."/>
        </authorList>
    </citation>
    <scope>NUCLEOTIDE SEQUENCE [LARGE SCALE GENOMIC DNA]</scope>
    <source>
        <strain evidence="2 3">2006001855</strain>
    </source>
</reference>
<feature type="compositionally biased region" description="Polar residues" evidence="1">
    <location>
        <begin position="374"/>
        <end position="384"/>
    </location>
</feature>
<feature type="compositionally biased region" description="Basic and acidic residues" evidence="1">
    <location>
        <begin position="315"/>
        <end position="327"/>
    </location>
</feature>
<dbReference type="EMBL" id="AFJM02000011">
    <property type="protein sequence ID" value="EMM74432.1"/>
    <property type="molecule type" value="Genomic_DNA"/>
</dbReference>
<feature type="compositionally biased region" description="Basic and acidic residues" evidence="1">
    <location>
        <begin position="393"/>
        <end position="407"/>
    </location>
</feature>
<evidence type="ECO:0000256" key="1">
    <source>
        <dbReference type="SAM" id="MobiDB-lite"/>
    </source>
</evidence>
<sequence length="621" mass="64307">MKDETVNAISKATGIPAWMISNQMEKMNKQKEQWYQSQEFQMVTTVVAVAAAPFTGGASLMVAMAVGAGIGAATGAASDGLKGALVGAVGGAAGAAVKSFTGGAVNVGLSYSAENGFGASVGVGYGPATVSVGISERGGTSVDVGFNKAGFNAGLSYNSKTGSVSGSAGFTSQSSGTGFALSYSEGDGFGASLSKSFSNGLNGGLSWSEKGGVGGNIGYEAPGDKDKPKNSLANQMKGAGGTLSFSQRDGLSAALNASGGVNAGNWSQSGGFQANTNYLMDSWKADFVSKQGELEELQSKGLSKEQATAILDAQAHAESKAAQEKNNQESGKSVLDGAAISTQRREGEDGSHGVIGFGDDDGPTPAHGAPSTHDPGQTLASSGSFGPDGKPTGGEDRGATISNNKDKISLGNMDVKINKGQEGESFFKTKPKGLQGSETDKVFTNMHDPNQKLDKINWDYSKDNSMHNSKQKGQADLYAKEGTPLSVIHSQDGKFQLMKIENRGEMGGNSALVQFKDTNGETRQIRFNHLQDSFPSYVKDHFKARDAGPLEMQNGTVFGRVGTTGNTWVGNVIKQSGITGPNSHTHIVLYDKPKTNYEGTSVPSWLKPAIGFDGNIKNGAK</sequence>
<protein>
    <submittedName>
        <fullName evidence="2">Uncharacterized protein</fullName>
    </submittedName>
</protein>
<gene>
    <name evidence="2" type="ORF">LEP1GSC038_1821</name>
</gene>
<evidence type="ECO:0000313" key="2">
    <source>
        <dbReference type="EMBL" id="EMM74432.1"/>
    </source>
</evidence>
<organism evidence="2 3">
    <name type="scientific">Leptospira weilii str. 2006001855</name>
    <dbReference type="NCBI Taxonomy" id="996804"/>
    <lineage>
        <taxon>Bacteria</taxon>
        <taxon>Pseudomonadati</taxon>
        <taxon>Spirochaetota</taxon>
        <taxon>Spirochaetia</taxon>
        <taxon>Leptospirales</taxon>
        <taxon>Leptospiraceae</taxon>
        <taxon>Leptospira</taxon>
    </lineage>
</organism>
<proteinExistence type="predicted"/>
<dbReference type="Proteomes" id="UP000012101">
    <property type="component" value="Unassembled WGS sequence"/>
</dbReference>
<accession>M6FT82</accession>
<comment type="caution">
    <text evidence="2">The sequence shown here is derived from an EMBL/GenBank/DDBJ whole genome shotgun (WGS) entry which is preliminary data.</text>
</comment>